<dbReference type="RefSeq" id="WP_283344496.1">
    <property type="nucleotide sequence ID" value="NZ_JASHIF010000008.1"/>
</dbReference>
<keyword evidence="1" id="KW-0812">Transmembrane</keyword>
<dbReference type="InterPro" id="IPR011990">
    <property type="entry name" value="TPR-like_helical_dom_sf"/>
</dbReference>
<keyword evidence="1" id="KW-1133">Transmembrane helix</keyword>
<evidence type="ECO:0000256" key="1">
    <source>
        <dbReference type="SAM" id="Phobius"/>
    </source>
</evidence>
<comment type="caution">
    <text evidence="2">The sequence shown here is derived from an EMBL/GenBank/DDBJ whole genome shotgun (WGS) entry which is preliminary data.</text>
</comment>
<sequence length="231" mass="26485">MSNHLAYIEDFCENRLSTEENAHANQRIKRDPSFAKDVAFYLQMRHLSDLERKERLKALYFTIKQKQRGKIIKFVSVAAAAVVMIIAGIFFVNQSPTSEEFAQLYVKENLSTLPTSMSSQNDVLSQGVNCYNEGAYEKALELFKRINTDPQALEYQGLCHLQLKQYPSALSIFEQIAKNNELLVNKGKFYEAITLLQMGQKEKAKSILVEITESNEDIFGKQEAEELLKNW</sequence>
<dbReference type="Proteomes" id="UP001236507">
    <property type="component" value="Unassembled WGS sequence"/>
</dbReference>
<reference evidence="2 3" key="1">
    <citation type="submission" date="2023-05" db="EMBL/GenBank/DDBJ databases">
        <title>Novel species of genus Flectobacillus isolated from stream in China.</title>
        <authorList>
            <person name="Lu H."/>
        </authorList>
    </citation>
    <scope>NUCLEOTIDE SEQUENCE [LARGE SCALE GENOMIC DNA]</scope>
    <source>
        <strain evidence="2 3">KCTC 42575</strain>
    </source>
</reference>
<dbReference type="Gene3D" id="1.25.40.10">
    <property type="entry name" value="Tetratricopeptide repeat domain"/>
    <property type="match status" value="1"/>
</dbReference>
<evidence type="ECO:0000313" key="2">
    <source>
        <dbReference type="EMBL" id="MDI9859588.1"/>
    </source>
</evidence>
<dbReference type="EMBL" id="JASHIF010000008">
    <property type="protein sequence ID" value="MDI9859588.1"/>
    <property type="molecule type" value="Genomic_DNA"/>
</dbReference>
<dbReference type="InterPro" id="IPR019734">
    <property type="entry name" value="TPR_rpt"/>
</dbReference>
<evidence type="ECO:0000313" key="3">
    <source>
        <dbReference type="Proteomes" id="UP001236507"/>
    </source>
</evidence>
<protein>
    <submittedName>
        <fullName evidence="2">Tetratricopeptide repeat protein</fullName>
    </submittedName>
</protein>
<feature type="transmembrane region" description="Helical" evidence="1">
    <location>
        <begin position="71"/>
        <end position="92"/>
    </location>
</feature>
<gene>
    <name evidence="2" type="ORF">QM524_10225</name>
</gene>
<dbReference type="Pfam" id="PF13174">
    <property type="entry name" value="TPR_6"/>
    <property type="match status" value="1"/>
</dbReference>
<organism evidence="2 3">
    <name type="scientific">Flectobacillus roseus</name>
    <dbReference type="NCBI Taxonomy" id="502259"/>
    <lineage>
        <taxon>Bacteria</taxon>
        <taxon>Pseudomonadati</taxon>
        <taxon>Bacteroidota</taxon>
        <taxon>Cytophagia</taxon>
        <taxon>Cytophagales</taxon>
        <taxon>Flectobacillaceae</taxon>
        <taxon>Flectobacillus</taxon>
    </lineage>
</organism>
<keyword evidence="1" id="KW-0472">Membrane</keyword>
<dbReference type="SUPFAM" id="SSF48452">
    <property type="entry name" value="TPR-like"/>
    <property type="match status" value="1"/>
</dbReference>
<accession>A0ABT6Y902</accession>
<name>A0ABT6Y902_9BACT</name>
<keyword evidence="3" id="KW-1185">Reference proteome</keyword>
<proteinExistence type="predicted"/>